<dbReference type="Proteomes" id="UP001152799">
    <property type="component" value="Chromosome 11"/>
</dbReference>
<gene>
    <name evidence="5" type="ORF">CEUTPL_LOCUS2574</name>
</gene>
<dbReference type="AlphaFoldDB" id="A0A9N9QA32"/>
<evidence type="ECO:0000256" key="2">
    <source>
        <dbReference type="ARBA" id="ARBA00024195"/>
    </source>
</evidence>
<reference evidence="5" key="1">
    <citation type="submission" date="2022-01" db="EMBL/GenBank/DDBJ databases">
        <authorList>
            <person name="King R."/>
        </authorList>
    </citation>
    <scope>NUCLEOTIDE SEQUENCE</scope>
</reference>
<dbReference type="InterPro" id="IPR009003">
    <property type="entry name" value="Peptidase_S1_PA"/>
</dbReference>
<evidence type="ECO:0000256" key="3">
    <source>
        <dbReference type="SAM" id="SignalP"/>
    </source>
</evidence>
<dbReference type="FunFam" id="2.40.10.10:FF:000002">
    <property type="entry name" value="Transmembrane protease serine"/>
    <property type="match status" value="1"/>
</dbReference>
<comment type="similarity">
    <text evidence="2">Belongs to the peptidase S1 family. CLIP subfamily.</text>
</comment>
<dbReference type="InterPro" id="IPR001254">
    <property type="entry name" value="Trypsin_dom"/>
</dbReference>
<dbReference type="InterPro" id="IPR043504">
    <property type="entry name" value="Peptidase_S1_PA_chymotrypsin"/>
</dbReference>
<accession>A0A9N9QA32</accession>
<evidence type="ECO:0000313" key="6">
    <source>
        <dbReference type="Proteomes" id="UP001152799"/>
    </source>
</evidence>
<dbReference type="InterPro" id="IPR051487">
    <property type="entry name" value="Ser/Thr_Proteases_Immune/Dev"/>
</dbReference>
<feature type="signal peptide" evidence="3">
    <location>
        <begin position="1"/>
        <end position="15"/>
    </location>
</feature>
<dbReference type="CDD" id="cd00190">
    <property type="entry name" value="Tryp_SPc"/>
    <property type="match status" value="1"/>
</dbReference>
<dbReference type="PRINTS" id="PR00722">
    <property type="entry name" value="CHYMOTRYPSIN"/>
</dbReference>
<dbReference type="Pfam" id="PF00089">
    <property type="entry name" value="Trypsin"/>
    <property type="match status" value="1"/>
</dbReference>
<protein>
    <recommendedName>
        <fullName evidence="4">Peptidase S1 domain-containing protein</fullName>
    </recommendedName>
</protein>
<name>A0A9N9QA32_9CUCU</name>
<feature type="chain" id="PRO_5040437513" description="Peptidase S1 domain-containing protein" evidence="3">
    <location>
        <begin position="16"/>
        <end position="371"/>
    </location>
</feature>
<evidence type="ECO:0000313" key="5">
    <source>
        <dbReference type="EMBL" id="CAG9761881.1"/>
    </source>
</evidence>
<dbReference type="Pfam" id="PF18322">
    <property type="entry name" value="CLIP_1"/>
    <property type="match status" value="1"/>
</dbReference>
<organism evidence="5 6">
    <name type="scientific">Ceutorhynchus assimilis</name>
    <name type="common">cabbage seed weevil</name>
    <dbReference type="NCBI Taxonomy" id="467358"/>
    <lineage>
        <taxon>Eukaryota</taxon>
        <taxon>Metazoa</taxon>
        <taxon>Ecdysozoa</taxon>
        <taxon>Arthropoda</taxon>
        <taxon>Hexapoda</taxon>
        <taxon>Insecta</taxon>
        <taxon>Pterygota</taxon>
        <taxon>Neoptera</taxon>
        <taxon>Endopterygota</taxon>
        <taxon>Coleoptera</taxon>
        <taxon>Polyphaga</taxon>
        <taxon>Cucujiformia</taxon>
        <taxon>Curculionidae</taxon>
        <taxon>Ceutorhynchinae</taxon>
        <taxon>Ceutorhynchus</taxon>
    </lineage>
</organism>
<dbReference type="GO" id="GO:0006508">
    <property type="term" value="P:proteolysis"/>
    <property type="evidence" value="ECO:0007669"/>
    <property type="project" value="InterPro"/>
</dbReference>
<dbReference type="EMBL" id="OU892287">
    <property type="protein sequence ID" value="CAG9761881.1"/>
    <property type="molecule type" value="Genomic_DNA"/>
</dbReference>
<keyword evidence="1" id="KW-1015">Disulfide bond</keyword>
<sequence length="371" mass="41370">MKVLILFLVAKTCFCLEVVNNVNSIIEKQNDCACVFYYQCDKEGFIITNGIGLVEPRFSTSSKSDQAITCSGSRFENEIICCKFKPEEAVKLPTTNNTKKIKLLQCGKPRPTINIRISAADENEFPLDGEFPWIAAIYKKHSNNHWKYHKIGSLIHPRVVLTGAHVVASSKPKDLKVIVNGKIELQQIGFNTIQERNLTRIIKHPKFSSGTLYNDVALLILEKEYGSMTPLINTICLNPDISFENKRCLVAGWGKISQTSSKISNVLRKVELPTHSPEKCQEMLRKTRLGPRYHFHESFMCAGGEEGKDSCKGDGGGALVCPTGINDTMYQVGIVAFGINCGQKNVPGVYANVGKFYVWIVETLKPFEISL</sequence>
<evidence type="ECO:0000256" key="1">
    <source>
        <dbReference type="ARBA" id="ARBA00023157"/>
    </source>
</evidence>
<dbReference type="SUPFAM" id="SSF50494">
    <property type="entry name" value="Trypsin-like serine proteases"/>
    <property type="match status" value="1"/>
</dbReference>
<keyword evidence="3" id="KW-0732">Signal</keyword>
<dbReference type="GO" id="GO:0004252">
    <property type="term" value="F:serine-type endopeptidase activity"/>
    <property type="evidence" value="ECO:0007669"/>
    <property type="project" value="InterPro"/>
</dbReference>
<evidence type="ECO:0000259" key="4">
    <source>
        <dbReference type="PROSITE" id="PS50240"/>
    </source>
</evidence>
<keyword evidence="6" id="KW-1185">Reference proteome</keyword>
<dbReference type="PROSITE" id="PS50240">
    <property type="entry name" value="TRYPSIN_DOM"/>
    <property type="match status" value="1"/>
</dbReference>
<dbReference type="Gene3D" id="2.40.10.10">
    <property type="entry name" value="Trypsin-like serine proteases"/>
    <property type="match status" value="2"/>
</dbReference>
<dbReference type="PANTHER" id="PTHR24256">
    <property type="entry name" value="TRYPTASE-RELATED"/>
    <property type="match status" value="1"/>
</dbReference>
<dbReference type="OrthoDB" id="6261922at2759"/>
<feature type="domain" description="Peptidase S1" evidence="4">
    <location>
        <begin position="117"/>
        <end position="365"/>
    </location>
</feature>
<dbReference type="InterPro" id="IPR001314">
    <property type="entry name" value="Peptidase_S1A"/>
</dbReference>
<dbReference type="SMART" id="SM00020">
    <property type="entry name" value="Tryp_SPc"/>
    <property type="match status" value="1"/>
</dbReference>
<proteinExistence type="inferred from homology"/>
<dbReference type="InterPro" id="IPR041515">
    <property type="entry name" value="PPAF-2-like_Clip"/>
</dbReference>